<dbReference type="OrthoDB" id="1453650at2"/>
<sequence>MKEKYLLIILLMFTIYNAQETENKTYVDSSNTNNSYRKERLKNSIPSYNLSKIEKLIAKSMSMNSFEETKNTDNINFHLSEKDFNKLTIKEKFTYTMIYPEIIPSNVNTDSTIIHEENKIFGMLPSSNNYPKWSVRQKKFLNQYRKNIQEFIQESSSKNQYMGLNFKKALLEINAIESIPFLINFYNSTDKNDKDLLTVLMLLVKNGKYYPFIRSNVYRQLYNDNENIQEFYIDYSDKNEEYILKTAHNFYLQSPKIK</sequence>
<dbReference type="AlphaFoldDB" id="A0A0X3ARG0"/>
<protein>
    <submittedName>
        <fullName evidence="1">Uncharacterized protein</fullName>
    </submittedName>
</protein>
<organism evidence="1 2">
    <name type="scientific">Apibacter mensalis</name>
    <dbReference type="NCBI Taxonomy" id="1586267"/>
    <lineage>
        <taxon>Bacteria</taxon>
        <taxon>Pseudomonadati</taxon>
        <taxon>Bacteroidota</taxon>
        <taxon>Flavobacteriia</taxon>
        <taxon>Flavobacteriales</taxon>
        <taxon>Weeksellaceae</taxon>
        <taxon>Apibacter</taxon>
    </lineage>
</organism>
<evidence type="ECO:0000313" key="1">
    <source>
        <dbReference type="EMBL" id="CVK16697.1"/>
    </source>
</evidence>
<dbReference type="RefSeq" id="WP_141656228.1">
    <property type="nucleotide sequence ID" value="NZ_FCOR01000009.1"/>
</dbReference>
<dbReference type="Proteomes" id="UP000182761">
    <property type="component" value="Unassembled WGS sequence"/>
</dbReference>
<proteinExistence type="predicted"/>
<gene>
    <name evidence="1" type="ORF">Ga0061079_10987</name>
</gene>
<dbReference type="EMBL" id="FCOR01000009">
    <property type="protein sequence ID" value="CVK16697.1"/>
    <property type="molecule type" value="Genomic_DNA"/>
</dbReference>
<accession>A0A0X3ARG0</accession>
<name>A0A0X3ARG0_9FLAO</name>
<reference evidence="1 2" key="1">
    <citation type="submission" date="2016-01" db="EMBL/GenBank/DDBJ databases">
        <authorList>
            <person name="McClelland M."/>
            <person name="Jain A."/>
            <person name="Saraogi P."/>
            <person name="Mendelson R."/>
            <person name="Westerman R."/>
            <person name="SanMiguel P."/>
            <person name="Csonka L."/>
        </authorList>
    </citation>
    <scope>NUCLEOTIDE SEQUENCE [LARGE SCALE GENOMIC DNA]</scope>
    <source>
        <strain evidence="1 2">R-53146</strain>
    </source>
</reference>
<evidence type="ECO:0000313" key="2">
    <source>
        <dbReference type="Proteomes" id="UP000182761"/>
    </source>
</evidence>
<keyword evidence="2" id="KW-1185">Reference proteome</keyword>